<keyword evidence="5" id="KW-0472">Membrane</keyword>
<sequence>MKKWLALLLTAVMLLILTGCWDRREMNTLGIIMGLGIDQADNGLKVTAQVVIPAGVSSNTGKVIGSPITVYSQTAPTLFEAIQKLTLVSPRMMFLSHIRVLVLSEEFASHVGIGDIMESMVRDPMVRPDYYVMIARNTTAETILSTLTALDKISANKLYNSLEQSSKTWAPTTVVNADRLFEHMISSGISPVVTGVQVMGDPKAGSLQRNVETSNPGTKLIYTGIGVFKKDKLIGWLNEDESKGFNYIRDNVRVTVGHVNCSNKGKIALRHIKTSSKMKAEIRQSIPSINIHVKVISTVASVECDEQIGNIDVINRLQRDAESKIINLMKKAVESVSRKYKVDIFGFGEEINRTNPKLWKQLESQWNEKLAELKVNYTAEYEIKQVGTLDDSFQSYIKE</sequence>
<keyword evidence="3" id="KW-0309">Germination</keyword>
<dbReference type="Pfam" id="PF25198">
    <property type="entry name" value="Spore_GerAC_N"/>
    <property type="match status" value="1"/>
</dbReference>
<dbReference type="PANTHER" id="PTHR35789:SF1">
    <property type="entry name" value="SPORE GERMINATION PROTEIN B3"/>
    <property type="match status" value="1"/>
</dbReference>
<feature type="domain" description="Spore germination protein N-terminal" evidence="9">
    <location>
        <begin position="22"/>
        <end position="196"/>
    </location>
</feature>
<gene>
    <name evidence="10" type="ORF">JFN88_04275</name>
</gene>
<dbReference type="PROSITE" id="PS51257">
    <property type="entry name" value="PROKAR_LIPOPROTEIN"/>
    <property type="match status" value="1"/>
</dbReference>
<organism evidence="10 11">
    <name type="scientific">Paenibacillus roseus</name>
    <dbReference type="NCBI Taxonomy" id="2798579"/>
    <lineage>
        <taxon>Bacteria</taxon>
        <taxon>Bacillati</taxon>
        <taxon>Bacillota</taxon>
        <taxon>Bacilli</taxon>
        <taxon>Bacillales</taxon>
        <taxon>Paenibacillaceae</taxon>
        <taxon>Paenibacillus</taxon>
    </lineage>
</organism>
<dbReference type="InterPro" id="IPR046953">
    <property type="entry name" value="Spore_GerAC-like_C"/>
</dbReference>
<dbReference type="PANTHER" id="PTHR35789">
    <property type="entry name" value="SPORE GERMINATION PROTEIN B3"/>
    <property type="match status" value="1"/>
</dbReference>
<dbReference type="EMBL" id="JAELUP010000010">
    <property type="protein sequence ID" value="MBJ6360541.1"/>
    <property type="molecule type" value="Genomic_DNA"/>
</dbReference>
<dbReference type="NCBIfam" id="TIGR02887">
    <property type="entry name" value="spore_ger_x_C"/>
    <property type="match status" value="1"/>
</dbReference>
<dbReference type="AlphaFoldDB" id="A0A934IWE5"/>
<evidence type="ECO:0000256" key="3">
    <source>
        <dbReference type="ARBA" id="ARBA00022544"/>
    </source>
</evidence>
<comment type="subcellular location">
    <subcellularLocation>
        <location evidence="1">Membrane</location>
        <topology evidence="1">Lipid-anchor</topology>
    </subcellularLocation>
</comment>
<keyword evidence="7" id="KW-0449">Lipoprotein</keyword>
<evidence type="ECO:0000256" key="7">
    <source>
        <dbReference type="ARBA" id="ARBA00023288"/>
    </source>
</evidence>
<comment type="similarity">
    <text evidence="2">Belongs to the GerABKC lipoprotein family.</text>
</comment>
<evidence type="ECO:0000256" key="1">
    <source>
        <dbReference type="ARBA" id="ARBA00004635"/>
    </source>
</evidence>
<evidence type="ECO:0000313" key="11">
    <source>
        <dbReference type="Proteomes" id="UP000640274"/>
    </source>
</evidence>
<evidence type="ECO:0000256" key="5">
    <source>
        <dbReference type="ARBA" id="ARBA00023136"/>
    </source>
</evidence>
<keyword evidence="4" id="KW-0732">Signal</keyword>
<protein>
    <submittedName>
        <fullName evidence="10">Ger(X)C family spore germination protein</fullName>
    </submittedName>
</protein>
<name>A0A934IWE5_9BACL</name>
<reference evidence="10" key="1">
    <citation type="submission" date="2020-12" db="EMBL/GenBank/DDBJ databases">
        <authorList>
            <person name="Huq M.A."/>
        </authorList>
    </citation>
    <scope>NUCLEOTIDE SEQUENCE</scope>
    <source>
        <strain evidence="10">MAHUQ-46</strain>
    </source>
</reference>
<keyword evidence="11" id="KW-1185">Reference proteome</keyword>
<accession>A0A934IWE5</accession>
<evidence type="ECO:0000259" key="8">
    <source>
        <dbReference type="Pfam" id="PF05504"/>
    </source>
</evidence>
<evidence type="ECO:0000259" key="9">
    <source>
        <dbReference type="Pfam" id="PF25198"/>
    </source>
</evidence>
<evidence type="ECO:0000313" key="10">
    <source>
        <dbReference type="EMBL" id="MBJ6360541.1"/>
    </source>
</evidence>
<dbReference type="InterPro" id="IPR038501">
    <property type="entry name" value="Spore_GerAC_C_sf"/>
</dbReference>
<dbReference type="GO" id="GO:0009847">
    <property type="term" value="P:spore germination"/>
    <property type="evidence" value="ECO:0007669"/>
    <property type="project" value="InterPro"/>
</dbReference>
<evidence type="ECO:0000256" key="6">
    <source>
        <dbReference type="ARBA" id="ARBA00023139"/>
    </source>
</evidence>
<keyword evidence="6" id="KW-0564">Palmitate</keyword>
<dbReference type="Proteomes" id="UP000640274">
    <property type="component" value="Unassembled WGS sequence"/>
</dbReference>
<dbReference type="InterPro" id="IPR008844">
    <property type="entry name" value="Spore_GerAC-like"/>
</dbReference>
<comment type="caution">
    <text evidence="10">The sequence shown here is derived from an EMBL/GenBank/DDBJ whole genome shotgun (WGS) entry which is preliminary data.</text>
</comment>
<dbReference type="Gene3D" id="6.20.190.10">
    <property type="entry name" value="Nutrient germinant receptor protein C, domain 1"/>
    <property type="match status" value="1"/>
</dbReference>
<dbReference type="InterPro" id="IPR057336">
    <property type="entry name" value="GerAC_N"/>
</dbReference>
<dbReference type="Gene3D" id="3.30.300.210">
    <property type="entry name" value="Nutrient germinant receptor protein C, domain 3"/>
    <property type="match status" value="1"/>
</dbReference>
<proteinExistence type="inferred from homology"/>
<dbReference type="Pfam" id="PF05504">
    <property type="entry name" value="Spore_GerAC"/>
    <property type="match status" value="1"/>
</dbReference>
<dbReference type="GO" id="GO:0016020">
    <property type="term" value="C:membrane"/>
    <property type="evidence" value="ECO:0007669"/>
    <property type="project" value="UniProtKB-SubCell"/>
</dbReference>
<evidence type="ECO:0000256" key="4">
    <source>
        <dbReference type="ARBA" id="ARBA00022729"/>
    </source>
</evidence>
<evidence type="ECO:0000256" key="2">
    <source>
        <dbReference type="ARBA" id="ARBA00007886"/>
    </source>
</evidence>
<dbReference type="RefSeq" id="WP_199018094.1">
    <property type="nucleotide sequence ID" value="NZ_JAELUP010000010.1"/>
</dbReference>
<feature type="domain" description="Spore germination GerAC-like C-terminal" evidence="8">
    <location>
        <begin position="223"/>
        <end position="387"/>
    </location>
</feature>